<accession>A0A0M1N2A4</accession>
<sequence length="156" mass="17517">MPEIHPIVKKLQFKDLGQPVLMLNAPQAYQEVIDSLQGEVHTEPEQAPYDFVQVFGTSNEELRELAKGAAGSVADDGLLWLCYPKKSSKTYKNSDCSRESIAGILADQGYEPVRQIAIDEDWSALRFRKVELIKKMSRSFAVTVEGKERTGLENDK</sequence>
<evidence type="ECO:0000313" key="2">
    <source>
        <dbReference type="Proteomes" id="UP000036932"/>
    </source>
</evidence>
<evidence type="ECO:0000313" key="1">
    <source>
        <dbReference type="EMBL" id="KOR76099.1"/>
    </source>
</evidence>
<proteinExistence type="predicted"/>
<dbReference type="AlphaFoldDB" id="A0A0M1N2A4"/>
<evidence type="ECO:0008006" key="3">
    <source>
        <dbReference type="Google" id="ProtNLM"/>
    </source>
</evidence>
<comment type="caution">
    <text evidence="1">The sequence shown here is derived from an EMBL/GenBank/DDBJ whole genome shotgun (WGS) entry which is preliminary data.</text>
</comment>
<gene>
    <name evidence="1" type="ORF">AM231_26030</name>
</gene>
<keyword evidence="2" id="KW-1185">Reference proteome</keyword>
<dbReference type="Proteomes" id="UP000036932">
    <property type="component" value="Unassembled WGS sequence"/>
</dbReference>
<reference evidence="2" key="1">
    <citation type="submission" date="2015-08" db="EMBL/GenBank/DDBJ databases">
        <title>Genome sequencing project for genomic taxonomy and phylogenomics of Bacillus-like bacteria.</title>
        <authorList>
            <person name="Liu B."/>
            <person name="Wang J."/>
            <person name="Zhu Y."/>
            <person name="Liu G."/>
            <person name="Chen Q."/>
            <person name="Chen Z."/>
            <person name="Lan J."/>
            <person name="Che J."/>
            <person name="Ge C."/>
            <person name="Shi H."/>
            <person name="Pan Z."/>
            <person name="Liu X."/>
        </authorList>
    </citation>
    <scope>NUCLEOTIDE SEQUENCE [LARGE SCALE GENOMIC DNA]</scope>
    <source>
        <strain evidence="2">FJAT-22460</strain>
    </source>
</reference>
<dbReference type="OrthoDB" id="9800461at2"/>
<dbReference type="EMBL" id="LIUT01000008">
    <property type="protein sequence ID" value="KOR76099.1"/>
    <property type="molecule type" value="Genomic_DNA"/>
</dbReference>
<name>A0A0M1N2A4_9BACL</name>
<protein>
    <recommendedName>
        <fullName evidence="3">DUF3052 domain-containing protein</fullName>
    </recommendedName>
</protein>
<dbReference type="PATRIC" id="fig|1705565.3.peg.1407"/>
<organism evidence="1 2">
    <name type="scientific">Paenibacillus solani</name>
    <dbReference type="NCBI Taxonomy" id="1705565"/>
    <lineage>
        <taxon>Bacteria</taxon>
        <taxon>Bacillati</taxon>
        <taxon>Bacillota</taxon>
        <taxon>Bacilli</taxon>
        <taxon>Bacillales</taxon>
        <taxon>Paenibacillaceae</taxon>
        <taxon>Paenibacillus</taxon>
    </lineage>
</organism>
<dbReference type="RefSeq" id="WP_054405264.1">
    <property type="nucleotide sequence ID" value="NZ_LIUT01000008.1"/>
</dbReference>